<name>A0A1G1Z995_9BACT</name>
<reference evidence="1 2" key="1">
    <citation type="journal article" date="2016" name="Nat. Commun.">
        <title>Thousands of microbial genomes shed light on interconnected biogeochemical processes in an aquifer system.</title>
        <authorList>
            <person name="Anantharaman K."/>
            <person name="Brown C.T."/>
            <person name="Hug L.A."/>
            <person name="Sharon I."/>
            <person name="Castelle C.J."/>
            <person name="Probst A.J."/>
            <person name="Thomas B.C."/>
            <person name="Singh A."/>
            <person name="Wilkins M.J."/>
            <person name="Karaoz U."/>
            <person name="Brodie E.L."/>
            <person name="Williams K.H."/>
            <person name="Hubbard S.S."/>
            <person name="Banfield J.F."/>
        </authorList>
    </citation>
    <scope>NUCLEOTIDE SEQUENCE [LARGE SCALE GENOMIC DNA]</scope>
</reference>
<dbReference type="InterPro" id="IPR011604">
    <property type="entry name" value="PDDEXK-like_dom_sf"/>
</dbReference>
<dbReference type="PANTHER" id="PTHR31340:SF3">
    <property type="entry name" value="MITOCHONDRIAL GENOME MAINTENANCE EXONUCLEASE 1"/>
    <property type="match status" value="1"/>
</dbReference>
<protein>
    <recommendedName>
        <fullName evidence="3">PD-(D/E)XK endonuclease-like domain-containing protein</fullName>
    </recommendedName>
</protein>
<dbReference type="Proteomes" id="UP000176571">
    <property type="component" value="Unassembled WGS sequence"/>
</dbReference>
<evidence type="ECO:0008006" key="3">
    <source>
        <dbReference type="Google" id="ProtNLM"/>
    </source>
</evidence>
<dbReference type="PANTHER" id="PTHR31340">
    <property type="entry name" value="MITOCHONDRIAL GENOME MAINTENANCE EXONUCLEASE 1"/>
    <property type="match status" value="1"/>
</dbReference>
<proteinExistence type="predicted"/>
<sequence>MDFFKDVEDFKAKTGYIIDDVWYPRVTSIVNIKAKPALYMYYGGLDSYAQGEQIKRISADEGTKVHEAAEKILVGEEPEADPSISPAITSLKEFLKETKIHVDKEWVEKRIVHFGERYAGTVDALALIDGKFGVLDIKTSQAIYRDYNIQTAAYFASLQESFRDLQTRWILRVDQNQVCLKCGSLKRVKGGREKIRKPLKANGTRQCPPEEHEWSELRGDIELRETPYWHDDFQAFLGAKKLWEWETDYWLKKIGYN</sequence>
<gene>
    <name evidence="1" type="ORF">A3F99_01010</name>
</gene>
<accession>A0A1G1Z995</accession>
<organism evidence="1 2">
    <name type="scientific">Candidatus Colwellbacteria bacterium RIFCSPLOWO2_12_FULL_43_11</name>
    <dbReference type="NCBI Taxonomy" id="1797693"/>
    <lineage>
        <taxon>Bacteria</taxon>
        <taxon>Candidatus Colwelliibacteriota</taxon>
    </lineage>
</organism>
<evidence type="ECO:0000313" key="2">
    <source>
        <dbReference type="Proteomes" id="UP000176571"/>
    </source>
</evidence>
<dbReference type="EMBL" id="MHJB01000032">
    <property type="protein sequence ID" value="OGY60979.1"/>
    <property type="molecule type" value="Genomic_DNA"/>
</dbReference>
<dbReference type="AlphaFoldDB" id="A0A1G1Z995"/>
<comment type="caution">
    <text evidence="1">The sequence shown here is derived from an EMBL/GenBank/DDBJ whole genome shotgun (WGS) entry which is preliminary data.</text>
</comment>
<dbReference type="GO" id="GO:0008297">
    <property type="term" value="F:single-stranded DNA exodeoxyribonuclease activity"/>
    <property type="evidence" value="ECO:0007669"/>
    <property type="project" value="TreeGrafter"/>
</dbReference>
<dbReference type="STRING" id="1797693.A3F99_01010"/>
<dbReference type="Gene3D" id="3.90.320.10">
    <property type="match status" value="1"/>
</dbReference>
<evidence type="ECO:0000313" key="1">
    <source>
        <dbReference type="EMBL" id="OGY60979.1"/>
    </source>
</evidence>